<evidence type="ECO:0000313" key="1">
    <source>
        <dbReference type="EMBL" id="KPP56466.1"/>
    </source>
</evidence>
<dbReference type="PANTHER" id="PTHR20875">
    <property type="entry name" value="EF-HAND CALCIUM-BINDING DOMAIN-CONTAINING PROTEIN 6-RELATED"/>
    <property type="match status" value="1"/>
</dbReference>
<name>A0A0P7TG90_SCLFO</name>
<evidence type="ECO:0000313" key="2">
    <source>
        <dbReference type="Proteomes" id="UP000034805"/>
    </source>
</evidence>
<protein>
    <recommendedName>
        <fullName evidence="3">EF-hand domain-containing protein</fullName>
    </recommendedName>
</protein>
<dbReference type="AlphaFoldDB" id="A0A0P7TG90"/>
<dbReference type="Proteomes" id="UP000034805">
    <property type="component" value="Unassembled WGS sequence"/>
</dbReference>
<dbReference type="InterPro" id="IPR052603">
    <property type="entry name" value="EFCB6"/>
</dbReference>
<reference evidence="1 2" key="1">
    <citation type="submission" date="2015-08" db="EMBL/GenBank/DDBJ databases">
        <title>The genome of the Asian arowana (Scleropages formosus).</title>
        <authorList>
            <person name="Tan M.H."/>
            <person name="Gan H.M."/>
            <person name="Croft L.J."/>
            <person name="Austin C.M."/>
        </authorList>
    </citation>
    <scope>NUCLEOTIDE SEQUENCE [LARGE SCALE GENOMIC DNA]</scope>
    <source>
        <strain evidence="1">Aro1</strain>
    </source>
</reference>
<proteinExistence type="predicted"/>
<evidence type="ECO:0008006" key="3">
    <source>
        <dbReference type="Google" id="ProtNLM"/>
    </source>
</evidence>
<dbReference type="PANTHER" id="PTHR20875:SF6">
    <property type="entry name" value="EF-HAND CALCIUM-BINDING DOMAIN-CONTAINING PROTEIN 6 ISOFORM X1"/>
    <property type="match status" value="1"/>
</dbReference>
<organism evidence="1 2">
    <name type="scientific">Scleropages formosus</name>
    <name type="common">Asian bonytongue</name>
    <name type="synonym">Osteoglossum formosum</name>
    <dbReference type="NCBI Taxonomy" id="113540"/>
    <lineage>
        <taxon>Eukaryota</taxon>
        <taxon>Metazoa</taxon>
        <taxon>Chordata</taxon>
        <taxon>Craniata</taxon>
        <taxon>Vertebrata</taxon>
        <taxon>Euteleostomi</taxon>
        <taxon>Actinopterygii</taxon>
        <taxon>Neopterygii</taxon>
        <taxon>Teleostei</taxon>
        <taxon>Osteoglossocephala</taxon>
        <taxon>Osteoglossomorpha</taxon>
        <taxon>Osteoglossiformes</taxon>
        <taxon>Osteoglossidae</taxon>
        <taxon>Scleropages</taxon>
    </lineage>
</organism>
<comment type="caution">
    <text evidence="1">The sequence shown here is derived from an EMBL/GenBank/DDBJ whole genome shotgun (WGS) entry which is preliminary data.</text>
</comment>
<dbReference type="Gene3D" id="1.10.238.10">
    <property type="entry name" value="EF-hand"/>
    <property type="match status" value="1"/>
</dbReference>
<gene>
    <name evidence="1" type="ORF">Z043_125910</name>
</gene>
<dbReference type="EMBL" id="JARO02020934">
    <property type="protein sequence ID" value="KPP56466.1"/>
    <property type="molecule type" value="Genomic_DNA"/>
</dbReference>
<accession>A0A0P7TG90</accession>
<sequence>MDLVRSSLGRGGGGPGWITASQLRNVLEQLKVRLENREFVKLWRRYDEDRLGVVRLDVLLKKLGPSSGEQLGATADEDKAGNLGQAFYEAEEERQASIAVETWLKDRFREGVQKMKTEFDKLDPESSGKVGPRGGFRTPAVLRAAQVRPDSFLKVLHTFGLRLKAKHLRLFLARCGLEVRKMGIDYPEFLRRFQDRGEEGVLHRILSNPKHRFHQSESASHMTSVSAVEAHLTRLFQSEYLALLDIFR</sequence>
<dbReference type="InterPro" id="IPR011992">
    <property type="entry name" value="EF-hand-dom_pair"/>
</dbReference>
<dbReference type="SUPFAM" id="SSF47473">
    <property type="entry name" value="EF-hand"/>
    <property type="match status" value="1"/>
</dbReference>